<dbReference type="Proteomes" id="UP000499080">
    <property type="component" value="Unassembled WGS sequence"/>
</dbReference>
<sequence length="84" mass="9649">MIQHSFSLPRNIRATGIVARVISSYLFLYTGIDEIRRLRAEPEYDSHLHVVVTSEMLSGQKPFQVLEQMMVRTRGVECVVLLLC</sequence>
<keyword evidence="2" id="KW-1185">Reference proteome</keyword>
<protein>
    <submittedName>
        <fullName evidence="1">Uncharacterized protein</fullName>
    </submittedName>
</protein>
<reference evidence="1 2" key="1">
    <citation type="journal article" date="2019" name="Sci. Rep.">
        <title>Orb-weaving spider Araneus ventricosus genome elucidates the spidroin gene catalogue.</title>
        <authorList>
            <person name="Kono N."/>
            <person name="Nakamura H."/>
            <person name="Ohtoshi R."/>
            <person name="Moran D.A.P."/>
            <person name="Shinohara A."/>
            <person name="Yoshida Y."/>
            <person name="Fujiwara M."/>
            <person name="Mori M."/>
            <person name="Tomita M."/>
            <person name="Arakawa K."/>
        </authorList>
    </citation>
    <scope>NUCLEOTIDE SEQUENCE [LARGE SCALE GENOMIC DNA]</scope>
</reference>
<dbReference type="AlphaFoldDB" id="A0A4Y2LDJ3"/>
<evidence type="ECO:0000313" key="1">
    <source>
        <dbReference type="EMBL" id="GBN11993.1"/>
    </source>
</evidence>
<comment type="caution">
    <text evidence="1">The sequence shown here is derived from an EMBL/GenBank/DDBJ whole genome shotgun (WGS) entry which is preliminary data.</text>
</comment>
<accession>A0A4Y2LDJ3</accession>
<dbReference type="EMBL" id="BGPR01005633">
    <property type="protein sequence ID" value="GBN11993.1"/>
    <property type="molecule type" value="Genomic_DNA"/>
</dbReference>
<gene>
    <name evidence="1" type="ORF">AVEN_765_1</name>
</gene>
<name>A0A4Y2LDJ3_ARAVE</name>
<proteinExistence type="predicted"/>
<organism evidence="1 2">
    <name type="scientific">Araneus ventricosus</name>
    <name type="common">Orbweaver spider</name>
    <name type="synonym">Epeira ventricosa</name>
    <dbReference type="NCBI Taxonomy" id="182803"/>
    <lineage>
        <taxon>Eukaryota</taxon>
        <taxon>Metazoa</taxon>
        <taxon>Ecdysozoa</taxon>
        <taxon>Arthropoda</taxon>
        <taxon>Chelicerata</taxon>
        <taxon>Arachnida</taxon>
        <taxon>Araneae</taxon>
        <taxon>Araneomorphae</taxon>
        <taxon>Entelegynae</taxon>
        <taxon>Araneoidea</taxon>
        <taxon>Araneidae</taxon>
        <taxon>Araneus</taxon>
    </lineage>
</organism>
<evidence type="ECO:0000313" key="2">
    <source>
        <dbReference type="Proteomes" id="UP000499080"/>
    </source>
</evidence>